<gene>
    <name evidence="1" type="ORF">JIN81_09260</name>
</gene>
<comment type="caution">
    <text evidence="1">The sequence shown here is derived from an EMBL/GenBank/DDBJ whole genome shotgun (WGS) entry which is preliminary data.</text>
</comment>
<sequence>MSSSESSRKVVSMKSSTPILVVLALLIGVGVGRWSAPRVAVPDEAETVSEPSRPLRKKAMVIVPRRDEAAAVPGAGDDGSADARVSISLKALEALAGKGSVAVPAGDFFAPDDPVIEVLELSDSEKSMVQRQWRGALQKVRDAEVASANFLEMADGAVSFVLDPLVEERASARDAFGSAVRSGLGPDRGAALLAMKGGSRLLDGGVEPVDFRVDVEEAGAGRWRFRIEENRGDQRKVWMADAIPDELQHLTDAAGIARRVNDPTTEGDNE</sequence>
<keyword evidence="2" id="KW-1185">Reference proteome</keyword>
<proteinExistence type="predicted"/>
<reference evidence="1" key="1">
    <citation type="submission" date="2021-01" db="EMBL/GenBank/DDBJ databases">
        <title>Modified the classification status of verrucomicrobia.</title>
        <authorList>
            <person name="Feng X."/>
        </authorList>
    </citation>
    <scope>NUCLEOTIDE SEQUENCE</scope>
    <source>
        <strain evidence="1">KCTC 22201</strain>
    </source>
</reference>
<name>A0A934VED8_9BACT</name>
<dbReference type="AlphaFoldDB" id="A0A934VED8"/>
<evidence type="ECO:0000313" key="2">
    <source>
        <dbReference type="Proteomes" id="UP000658278"/>
    </source>
</evidence>
<dbReference type="EMBL" id="JAENII010000006">
    <property type="protein sequence ID" value="MBK1827209.1"/>
    <property type="molecule type" value="Genomic_DNA"/>
</dbReference>
<protein>
    <submittedName>
        <fullName evidence="1">Uncharacterized protein</fullName>
    </submittedName>
</protein>
<evidence type="ECO:0000313" key="1">
    <source>
        <dbReference type="EMBL" id="MBK1827209.1"/>
    </source>
</evidence>
<accession>A0A934VED8</accession>
<organism evidence="1 2">
    <name type="scientific">Haloferula rosea</name>
    <dbReference type="NCBI Taxonomy" id="490093"/>
    <lineage>
        <taxon>Bacteria</taxon>
        <taxon>Pseudomonadati</taxon>
        <taxon>Verrucomicrobiota</taxon>
        <taxon>Verrucomicrobiia</taxon>
        <taxon>Verrucomicrobiales</taxon>
        <taxon>Verrucomicrobiaceae</taxon>
        <taxon>Haloferula</taxon>
    </lineage>
</organism>
<dbReference type="Proteomes" id="UP000658278">
    <property type="component" value="Unassembled WGS sequence"/>
</dbReference>